<evidence type="ECO:0000313" key="1">
    <source>
        <dbReference type="EMBL" id="MBT1688772.1"/>
    </source>
</evidence>
<gene>
    <name evidence="1" type="ORF">KK078_19540</name>
</gene>
<reference evidence="1 2" key="1">
    <citation type="submission" date="2021-05" db="EMBL/GenBank/DDBJ databases">
        <title>A Polyphasic approach of four new species of the genus Ohtaekwangia: Ohtaekwangia histidinii sp. nov., Ohtaekwangia cretensis sp. nov., Ohtaekwangia indiensis sp. nov., Ohtaekwangia reichenbachii sp. nov. from diverse environment.</title>
        <authorList>
            <person name="Octaviana S."/>
        </authorList>
    </citation>
    <scope>NUCLEOTIDE SEQUENCE [LARGE SCALE GENOMIC DNA]</scope>
    <source>
        <strain evidence="1 2">PWU37</strain>
    </source>
</reference>
<sequence length="147" mass="17418">MPLETLGWIEYSPYLTQEERDEHSWLAWMRIDAVISRVDRVTEIFFGYSKRIIRKEFEIQSLAKDRGIPINASGIVKTEIEDIRLLEQKHRVGFFGYSVIYYDEITKTTLPVEAGSDWPKLFSLIELFKGIKGLEDNQIRLIVWFEW</sequence>
<dbReference type="Proteomes" id="UP001319180">
    <property type="component" value="Unassembled WGS sequence"/>
</dbReference>
<proteinExistence type="predicted"/>
<comment type="caution">
    <text evidence="1">The sequence shown here is derived from an EMBL/GenBank/DDBJ whole genome shotgun (WGS) entry which is preliminary data.</text>
</comment>
<dbReference type="RefSeq" id="WP_254091995.1">
    <property type="nucleotide sequence ID" value="NZ_JAHESC010000030.1"/>
</dbReference>
<dbReference type="EMBL" id="JAHESC010000030">
    <property type="protein sequence ID" value="MBT1688772.1"/>
    <property type="molecule type" value="Genomic_DNA"/>
</dbReference>
<protein>
    <submittedName>
        <fullName evidence="1">Uncharacterized protein</fullName>
    </submittedName>
</protein>
<dbReference type="AlphaFoldDB" id="A0AAP2DCC5"/>
<organism evidence="1 2">
    <name type="scientific">Dawidia soli</name>
    <dbReference type="NCBI Taxonomy" id="2782352"/>
    <lineage>
        <taxon>Bacteria</taxon>
        <taxon>Pseudomonadati</taxon>
        <taxon>Bacteroidota</taxon>
        <taxon>Cytophagia</taxon>
        <taxon>Cytophagales</taxon>
        <taxon>Chryseotaleaceae</taxon>
        <taxon>Dawidia</taxon>
    </lineage>
</organism>
<evidence type="ECO:0000313" key="2">
    <source>
        <dbReference type="Proteomes" id="UP001319180"/>
    </source>
</evidence>
<keyword evidence="2" id="KW-1185">Reference proteome</keyword>
<name>A0AAP2DCC5_9BACT</name>
<accession>A0AAP2DCC5</accession>